<dbReference type="InterPro" id="IPR010160">
    <property type="entry name" value="CRISPR-assoc_prot_Cmr5"/>
</dbReference>
<reference evidence="6 7" key="1">
    <citation type="submission" date="2015-03" db="EMBL/GenBank/DDBJ databases">
        <authorList>
            <person name="Krishnan R."/>
            <person name="Midha S."/>
            <person name="Patil P.B."/>
            <person name="Rameshkumar N."/>
        </authorList>
    </citation>
    <scope>NUCLEOTIDE SEQUENCE [LARGE SCALE GENOMIC DNA]</scope>
    <source>
        <strain evidence="6 7">L1E11</strain>
    </source>
</reference>
<proteinExistence type="inferred from homology"/>
<evidence type="ECO:0000256" key="1">
    <source>
        <dbReference type="ARBA" id="ARBA00004496"/>
    </source>
</evidence>
<dbReference type="Pfam" id="PF09701">
    <property type="entry name" value="Cas_Cmr5"/>
    <property type="match status" value="1"/>
</dbReference>
<keyword evidence="7" id="KW-1185">Reference proteome</keyword>
<comment type="caution">
    <text evidence="6">The sequence shown here is derived from an EMBL/GenBank/DDBJ whole genome shotgun (WGS) entry which is preliminary data.</text>
</comment>
<keyword evidence="4" id="KW-0051">Antiviral defense</keyword>
<dbReference type="EMBL" id="LAPT01000031">
    <property type="protein sequence ID" value="PXF31850.1"/>
    <property type="molecule type" value="Genomic_DNA"/>
</dbReference>
<evidence type="ECO:0000256" key="5">
    <source>
        <dbReference type="ARBA" id="ARBA00030001"/>
    </source>
</evidence>
<evidence type="ECO:0000313" key="7">
    <source>
        <dbReference type="Proteomes" id="UP000248090"/>
    </source>
</evidence>
<evidence type="ECO:0000256" key="3">
    <source>
        <dbReference type="ARBA" id="ARBA00022490"/>
    </source>
</evidence>
<dbReference type="NCBIfam" id="TIGR01881">
    <property type="entry name" value="cas_Cmr5"/>
    <property type="match status" value="1"/>
</dbReference>
<dbReference type="Proteomes" id="UP000248090">
    <property type="component" value="Unassembled WGS sequence"/>
</dbReference>
<protein>
    <recommendedName>
        <fullName evidence="5">CRISPR type III-B/RAMP module-associated protein Cmr5</fullName>
    </recommendedName>
</protein>
<accession>A0ABX5M1M7</accession>
<dbReference type="InterPro" id="IPR023101">
    <property type="entry name" value="AF1862-like_dom_sf"/>
</dbReference>
<sequence>MMQTVQQERARHALEQIRKLEAYPDKDKLKARASELPFMIHANGLGATAAFFRSKGDKDGYQQLYQVLQSWLSTSKRPFEKQDDLMDAITQSDMTTYRLAQAEAMVYLDWVKKFALAYLSGSKASNKETA</sequence>
<comment type="subcellular location">
    <subcellularLocation>
        <location evidence="1">Cytoplasm</location>
    </subcellularLocation>
</comment>
<comment type="similarity">
    <text evidence="2">Belongs to the CRISPR system Cmr5 family.</text>
</comment>
<gene>
    <name evidence="6" type="ORF">WH50_07670</name>
</gene>
<evidence type="ECO:0000256" key="4">
    <source>
        <dbReference type="ARBA" id="ARBA00023118"/>
    </source>
</evidence>
<evidence type="ECO:0000313" key="6">
    <source>
        <dbReference type="EMBL" id="PXF31850.1"/>
    </source>
</evidence>
<dbReference type="SUPFAM" id="SSF158568">
    <property type="entry name" value="AF1862-like"/>
    <property type="match status" value="1"/>
</dbReference>
<dbReference type="Gene3D" id="1.10.520.30">
    <property type="entry name" value="AF1862-like domain"/>
    <property type="match status" value="1"/>
</dbReference>
<evidence type="ECO:0000256" key="2">
    <source>
        <dbReference type="ARBA" id="ARBA00006161"/>
    </source>
</evidence>
<organism evidence="6 7">
    <name type="scientific">Pokkaliibacter plantistimulans</name>
    <dbReference type="NCBI Taxonomy" id="1635171"/>
    <lineage>
        <taxon>Bacteria</taxon>
        <taxon>Pseudomonadati</taxon>
        <taxon>Pseudomonadota</taxon>
        <taxon>Gammaproteobacteria</taxon>
        <taxon>Oceanospirillales</taxon>
        <taxon>Balneatrichaceae</taxon>
        <taxon>Pokkaliibacter</taxon>
    </lineage>
</organism>
<keyword evidence="3" id="KW-0963">Cytoplasm</keyword>
<name>A0ABX5M1M7_9GAMM</name>